<feature type="domain" description="tRNA-splicing endonuclease subunit Sen54 N-terminal" evidence="4">
    <location>
        <begin position="124"/>
        <end position="203"/>
    </location>
</feature>
<dbReference type="InterPro" id="IPR024337">
    <property type="entry name" value="tRNA_splic_suSen54"/>
</dbReference>
<evidence type="ECO:0000256" key="1">
    <source>
        <dbReference type="ARBA" id="ARBA00005736"/>
    </source>
</evidence>
<dbReference type="GeneID" id="43586063"/>
<dbReference type="PANTHER" id="PTHR21027:SF1">
    <property type="entry name" value="TRNA-SPLICING ENDONUCLEASE SUBUNIT SEN54"/>
    <property type="match status" value="1"/>
</dbReference>
<evidence type="ECO:0000256" key="2">
    <source>
        <dbReference type="ARBA" id="ARBA00022694"/>
    </source>
</evidence>
<sequence>MSDQAGPSRPRPKPSGKPANASAGVSTVGNQDDARTNIASTVTGANPSTAQDEEGDEDEERMDFKLIQSFADKIQHLPTTDDLNGATARVNIIIPKRGEKDFEPLQETVNLQDMMLQKSREALFSALLGVRGGHSKSISHAILTPSRPFPRVLIVHGHHFDSMGMTVRYPPPPGSKGKGKTGIELLPEEALYLLERGSLQIWLGREPETEAEEEDGVGEWCEEEYGVRGAVEMSAMEGFGAFIGREGLSWERYQFIPEYFLAPTTMPTEDLTINGWYRYTSKWLSEFFRGVWTNISGTLSKIGSVGLNLRLQKKKGSLLDGWRGATYPGHDQALPSRLLPPTTKSIYDPLVVNPYLPFFHIWKPATPWSKRVWDKGDGESLQKQRPDYFAAIVEARSTPIPTIDQLTQVFDMLPDEPKGPIKRVGPQYERQAKARPPRVQNKPPQEKVSRIRSWLSSFGLIATATPTVAPNFNIGAVRNGDRAFIVAVNDSGNAGWVRFGRTGFAEAAVI</sequence>
<dbReference type="RefSeq" id="XP_065824016.1">
    <property type="nucleotide sequence ID" value="XM_065967944.1"/>
</dbReference>
<dbReference type="Pfam" id="PF12928">
    <property type="entry name" value="tRNA_int_end_N2"/>
    <property type="match status" value="1"/>
</dbReference>
<accession>A0AAJ8N0G3</accession>
<feature type="compositionally biased region" description="Polar residues" evidence="3">
    <location>
        <begin position="37"/>
        <end position="50"/>
    </location>
</feature>
<dbReference type="KEGG" id="ksn:43586063"/>
<evidence type="ECO:0000313" key="5">
    <source>
        <dbReference type="EMBL" id="WWD22493.1"/>
    </source>
</evidence>
<reference evidence="5" key="2">
    <citation type="submission" date="2024-01" db="EMBL/GenBank/DDBJ databases">
        <title>Comparative genomics of Cryptococcus and Kwoniella reveals pathogenesis evolution and contrasting modes of karyotype evolution via chromosome fusion or intercentromeric recombination.</title>
        <authorList>
            <person name="Coelho M.A."/>
            <person name="David-Palma M."/>
            <person name="Shea T."/>
            <person name="Bowers K."/>
            <person name="McGinley-Smith S."/>
            <person name="Mohammad A.W."/>
            <person name="Gnirke A."/>
            <person name="Yurkov A.M."/>
            <person name="Nowrousian M."/>
            <person name="Sun S."/>
            <person name="Cuomo C.A."/>
            <person name="Heitman J."/>
        </authorList>
    </citation>
    <scope>NUCLEOTIDE SEQUENCE</scope>
    <source>
        <strain evidence="5">CBS 12478</strain>
    </source>
</reference>
<dbReference type="Proteomes" id="UP000322225">
    <property type="component" value="Chromosome 13"/>
</dbReference>
<evidence type="ECO:0000259" key="4">
    <source>
        <dbReference type="Pfam" id="PF12928"/>
    </source>
</evidence>
<dbReference type="AlphaFoldDB" id="A0AAJ8N0G3"/>
<keyword evidence="2" id="KW-0819">tRNA processing</keyword>
<keyword evidence="6" id="KW-1185">Reference proteome</keyword>
<gene>
    <name evidence="5" type="ORF">CI109_106986</name>
</gene>
<dbReference type="GO" id="GO:0000379">
    <property type="term" value="P:tRNA-type intron splice site recognition and cleavage"/>
    <property type="evidence" value="ECO:0007669"/>
    <property type="project" value="TreeGrafter"/>
</dbReference>
<protein>
    <recommendedName>
        <fullName evidence="4">tRNA-splicing endonuclease subunit Sen54 N-terminal domain-containing protein</fullName>
    </recommendedName>
</protein>
<dbReference type="PANTHER" id="PTHR21027">
    <property type="entry name" value="TRNA-SPLICING ENDONUCLEASE SUBUNIT SEN54"/>
    <property type="match status" value="1"/>
</dbReference>
<name>A0AAJ8N0G3_9TREE</name>
<feature type="compositionally biased region" description="Acidic residues" evidence="3">
    <location>
        <begin position="51"/>
        <end position="60"/>
    </location>
</feature>
<reference evidence="5" key="1">
    <citation type="submission" date="2017-08" db="EMBL/GenBank/DDBJ databases">
        <authorList>
            <person name="Cuomo C."/>
            <person name="Billmyre B."/>
            <person name="Heitman J."/>
        </authorList>
    </citation>
    <scope>NUCLEOTIDE SEQUENCE</scope>
    <source>
        <strain evidence="5">CBS 12478</strain>
    </source>
</reference>
<proteinExistence type="inferred from homology"/>
<dbReference type="InterPro" id="IPR024336">
    <property type="entry name" value="tRNA_splic_suSen54_N"/>
</dbReference>
<evidence type="ECO:0000313" key="6">
    <source>
        <dbReference type="Proteomes" id="UP000322225"/>
    </source>
</evidence>
<comment type="similarity">
    <text evidence="1">Belongs to the SEN54 family.</text>
</comment>
<dbReference type="GO" id="GO:0000214">
    <property type="term" value="C:tRNA-intron endonuclease complex"/>
    <property type="evidence" value="ECO:0007669"/>
    <property type="project" value="TreeGrafter"/>
</dbReference>
<evidence type="ECO:0000256" key="3">
    <source>
        <dbReference type="SAM" id="MobiDB-lite"/>
    </source>
</evidence>
<dbReference type="EMBL" id="CP144063">
    <property type="protein sequence ID" value="WWD22493.1"/>
    <property type="molecule type" value="Genomic_DNA"/>
</dbReference>
<feature type="region of interest" description="Disordered" evidence="3">
    <location>
        <begin position="1"/>
        <end position="60"/>
    </location>
</feature>
<organism evidence="5 6">
    <name type="scientific">Kwoniella shandongensis</name>
    <dbReference type="NCBI Taxonomy" id="1734106"/>
    <lineage>
        <taxon>Eukaryota</taxon>
        <taxon>Fungi</taxon>
        <taxon>Dikarya</taxon>
        <taxon>Basidiomycota</taxon>
        <taxon>Agaricomycotina</taxon>
        <taxon>Tremellomycetes</taxon>
        <taxon>Tremellales</taxon>
        <taxon>Cryptococcaceae</taxon>
        <taxon>Kwoniella</taxon>
    </lineage>
</organism>